<dbReference type="EMBL" id="FNFL01000003">
    <property type="protein sequence ID" value="SDK21816.1"/>
    <property type="molecule type" value="Genomic_DNA"/>
</dbReference>
<dbReference type="STRING" id="407036.SAMN05216243_2390"/>
<dbReference type="InterPro" id="IPR056944">
    <property type="entry name" value="Tubby_C-like"/>
</dbReference>
<dbReference type="AlphaFoldDB" id="A0A1G9A3B1"/>
<feature type="domain" description="Tubby C-terminal" evidence="1">
    <location>
        <begin position="4"/>
        <end position="174"/>
    </location>
</feature>
<protein>
    <recommendedName>
        <fullName evidence="1">Tubby C-terminal domain-containing protein</fullName>
    </recommendedName>
</protein>
<dbReference type="Pfam" id="PF23728">
    <property type="entry name" value="Tubby_C_like"/>
    <property type="match status" value="1"/>
</dbReference>
<dbReference type="OrthoDB" id="2844056at2"/>
<dbReference type="Proteomes" id="UP000198694">
    <property type="component" value="Unassembled WGS sequence"/>
</dbReference>
<organism evidence="2 3">
    <name type="scientific">Sediminibacillus albus</name>
    <dbReference type="NCBI Taxonomy" id="407036"/>
    <lineage>
        <taxon>Bacteria</taxon>
        <taxon>Bacillati</taxon>
        <taxon>Bacillota</taxon>
        <taxon>Bacilli</taxon>
        <taxon>Bacillales</taxon>
        <taxon>Bacillaceae</taxon>
        <taxon>Sediminibacillus</taxon>
    </lineage>
</organism>
<evidence type="ECO:0000313" key="2">
    <source>
        <dbReference type="EMBL" id="SDK21816.1"/>
    </source>
</evidence>
<gene>
    <name evidence="2" type="ORF">SAMN05216243_2390</name>
</gene>
<keyword evidence="3" id="KW-1185">Reference proteome</keyword>
<reference evidence="2 3" key="1">
    <citation type="submission" date="2016-10" db="EMBL/GenBank/DDBJ databases">
        <authorList>
            <person name="de Groot N.N."/>
        </authorList>
    </citation>
    <scope>NUCLEOTIDE SEQUENCE [LARGE SCALE GENOMIC DNA]</scope>
    <source>
        <strain evidence="2 3">CGMCC 1.6502</strain>
    </source>
</reference>
<evidence type="ECO:0000313" key="3">
    <source>
        <dbReference type="Proteomes" id="UP000198694"/>
    </source>
</evidence>
<dbReference type="RefSeq" id="WP_093214402.1">
    <property type="nucleotide sequence ID" value="NZ_FNFL01000003.1"/>
</dbReference>
<sequence>MKVYTFKRPFINKSQKEFAVYDHIGKEAGVMQRYFKSNIQLATSAVINVSNVKVKDVHNHVSMDIKEKGILQNLLFNKWDIVYRVDNEEHKFELHDKTKIQTNVKMIYSIGDRHVTVKDEIGDKTVRFFNSDNKIFAEASYKSLIPPIEYEVKIFDENVHFCEISGIYFLLLLHKAD</sequence>
<accession>A0A1G9A3B1</accession>
<evidence type="ECO:0000259" key="1">
    <source>
        <dbReference type="Pfam" id="PF23728"/>
    </source>
</evidence>
<name>A0A1G9A3B1_9BACI</name>
<proteinExistence type="predicted"/>